<accession>A0ABR3X7C6</accession>
<feature type="compositionally biased region" description="Low complexity" evidence="1">
    <location>
        <begin position="69"/>
        <end position="87"/>
    </location>
</feature>
<evidence type="ECO:0000256" key="1">
    <source>
        <dbReference type="SAM" id="MobiDB-lite"/>
    </source>
</evidence>
<organism evidence="2 3">
    <name type="scientific">Paecilomyces lecythidis</name>
    <dbReference type="NCBI Taxonomy" id="3004212"/>
    <lineage>
        <taxon>Eukaryota</taxon>
        <taxon>Fungi</taxon>
        <taxon>Dikarya</taxon>
        <taxon>Ascomycota</taxon>
        <taxon>Pezizomycotina</taxon>
        <taxon>Eurotiomycetes</taxon>
        <taxon>Eurotiomycetidae</taxon>
        <taxon>Eurotiales</taxon>
        <taxon>Thermoascaceae</taxon>
        <taxon>Paecilomyces</taxon>
    </lineage>
</organism>
<name>A0ABR3X7C6_9EURO</name>
<dbReference type="PANTHER" id="PTHR28180">
    <property type="entry name" value="CONSERVED MITOCHONDRIAL PROTEIN-RELATED"/>
    <property type="match status" value="1"/>
</dbReference>
<comment type="caution">
    <text evidence="2">The sequence shown here is derived from an EMBL/GenBank/DDBJ whole genome shotgun (WGS) entry which is preliminary data.</text>
</comment>
<evidence type="ECO:0000313" key="3">
    <source>
        <dbReference type="Proteomes" id="UP001583193"/>
    </source>
</evidence>
<dbReference type="InterPro" id="IPR052999">
    <property type="entry name" value="PTS1_Protein"/>
</dbReference>
<dbReference type="InterPro" id="IPR029032">
    <property type="entry name" value="AhpD-like"/>
</dbReference>
<feature type="compositionally biased region" description="Polar residues" evidence="1">
    <location>
        <begin position="20"/>
        <end position="41"/>
    </location>
</feature>
<sequence length="338" mass="36720">MPQYRQMMLSLFNRYAGSLPSTTVLGSGSQQRQYATSTSPSIVPRSSGHESAGGSESGLRSRKRRRQSRSFSSTSSSDSASNWSPGSETGDKGKQQPQLNFSELSKLIPQQSPDGASSLWYIVATAAILGFHNEPAVGELWHYISSLGGEQSQQLAVARRIREACLKASVLVGFPRGINGLLSLQSSLQKNSADLAQILNSDTSLRAPVPPEEKYRRGKDFFSQIYTQHTDRVLESMGRSSGGDLSYYAVASIYGELMAETSIMNGKETGILEFVCCLADDVAPQAKGHFFGCRNLGASKTEIQGTISLVQEVARQLDLGRIPGSGDQFRFLNKAESW</sequence>
<gene>
    <name evidence="2" type="ORF">Plec18167_007079</name>
</gene>
<dbReference type="EMBL" id="JAVDPF010000027">
    <property type="protein sequence ID" value="KAL1871519.1"/>
    <property type="molecule type" value="Genomic_DNA"/>
</dbReference>
<proteinExistence type="predicted"/>
<feature type="region of interest" description="Disordered" evidence="1">
    <location>
        <begin position="20"/>
        <end position="97"/>
    </location>
</feature>
<evidence type="ECO:0000313" key="2">
    <source>
        <dbReference type="EMBL" id="KAL1871519.1"/>
    </source>
</evidence>
<protein>
    <submittedName>
        <fullName evidence="2">Uncharacterized protein</fullName>
    </submittedName>
</protein>
<reference evidence="2 3" key="1">
    <citation type="journal article" date="2024" name="IMA Fungus">
        <title>IMA Genome - F19 : A genome assembly and annotation guide to empower mycologists, including annotated draft genome sequences of Ceratocystis pirilliformis, Diaporthe australafricana, Fusarium ophioides, Paecilomyces lecythidis, and Sporothrix stenoceras.</title>
        <authorList>
            <person name="Aylward J."/>
            <person name="Wilson A.M."/>
            <person name="Visagie C.M."/>
            <person name="Spraker J."/>
            <person name="Barnes I."/>
            <person name="Buitendag C."/>
            <person name="Ceriani C."/>
            <person name="Del Mar Angel L."/>
            <person name="du Plessis D."/>
            <person name="Fuchs T."/>
            <person name="Gasser K."/>
            <person name="Kramer D."/>
            <person name="Li W."/>
            <person name="Munsamy K."/>
            <person name="Piso A."/>
            <person name="Price J.L."/>
            <person name="Sonnekus B."/>
            <person name="Thomas C."/>
            <person name="van der Nest A."/>
            <person name="van Dijk A."/>
            <person name="van Heerden A."/>
            <person name="van Vuuren N."/>
            <person name="Yilmaz N."/>
            <person name="Duong T.A."/>
            <person name="van der Merwe N.A."/>
            <person name="Wingfield M.J."/>
            <person name="Wingfield B.D."/>
        </authorList>
    </citation>
    <scope>NUCLEOTIDE SEQUENCE [LARGE SCALE GENOMIC DNA]</scope>
    <source>
        <strain evidence="2 3">CMW 18167</strain>
    </source>
</reference>
<dbReference type="Proteomes" id="UP001583193">
    <property type="component" value="Unassembled WGS sequence"/>
</dbReference>
<dbReference type="Gene3D" id="1.20.1290.10">
    <property type="entry name" value="AhpD-like"/>
    <property type="match status" value="1"/>
</dbReference>
<feature type="compositionally biased region" description="Low complexity" evidence="1">
    <location>
        <begin position="49"/>
        <end position="58"/>
    </location>
</feature>
<dbReference type="SUPFAM" id="SSF69118">
    <property type="entry name" value="AhpD-like"/>
    <property type="match status" value="1"/>
</dbReference>
<dbReference type="PANTHER" id="PTHR28180:SF2">
    <property type="entry name" value="PEROXISOMAL PROTEIN 2"/>
    <property type="match status" value="1"/>
</dbReference>
<keyword evidence="3" id="KW-1185">Reference proteome</keyword>